<dbReference type="SUPFAM" id="SSF81383">
    <property type="entry name" value="F-box domain"/>
    <property type="match status" value="1"/>
</dbReference>
<evidence type="ECO:0000259" key="1">
    <source>
        <dbReference type="SMART" id="SM00256"/>
    </source>
</evidence>
<dbReference type="SMART" id="SM00256">
    <property type="entry name" value="FBOX"/>
    <property type="match status" value="1"/>
</dbReference>
<reference evidence="2 3" key="1">
    <citation type="journal article" date="2020" name="BMC Genomics">
        <title>Intraspecific diversification of the crop wild relative Brassica cretica Lam. using demographic model selection.</title>
        <authorList>
            <person name="Kioukis A."/>
            <person name="Michalopoulou V.A."/>
            <person name="Briers L."/>
            <person name="Pirintsos S."/>
            <person name="Studholme D.J."/>
            <person name="Pavlidis P."/>
            <person name="Sarris P.F."/>
        </authorList>
    </citation>
    <scope>NUCLEOTIDE SEQUENCE [LARGE SCALE GENOMIC DNA]</scope>
    <source>
        <strain evidence="3">cv. PFS-1207/04</strain>
    </source>
</reference>
<sequence>MNGKETSHSIPTDLKLEILSRLPIKSIARFRCVSKLWGSMFCSPYFTGLFQIRSSARPHLLFAVELNNDFILFSSSSDQRKNSYDKSSVVVATMSLTDRMQLVFCGYASGFDLFPSNTANHMDDDDYYCKILTLGTGELTWWEIHEPFGHTPKTSRGICINGVLYYLSFNGRIGKLCGIHRRRRRQYASTGGKRTIELGMCVLEDTEKEEWSEHVYTFPEDIIVDPFSIIIVGVTDGEIVLSGD</sequence>
<comment type="caution">
    <text evidence="2">The sequence shown here is derived from an EMBL/GenBank/DDBJ whole genome shotgun (WGS) entry which is preliminary data.</text>
</comment>
<dbReference type="PANTHER" id="PTHR31111">
    <property type="entry name" value="BNAA05G37150D PROTEIN-RELATED"/>
    <property type="match status" value="1"/>
</dbReference>
<name>A0ABQ7DSN3_BRACR</name>
<dbReference type="InterPro" id="IPR036047">
    <property type="entry name" value="F-box-like_dom_sf"/>
</dbReference>
<dbReference type="Pfam" id="PF08268">
    <property type="entry name" value="FBA_3"/>
    <property type="match status" value="2"/>
</dbReference>
<organism evidence="2 3">
    <name type="scientific">Brassica cretica</name>
    <name type="common">Mustard</name>
    <dbReference type="NCBI Taxonomy" id="69181"/>
    <lineage>
        <taxon>Eukaryota</taxon>
        <taxon>Viridiplantae</taxon>
        <taxon>Streptophyta</taxon>
        <taxon>Embryophyta</taxon>
        <taxon>Tracheophyta</taxon>
        <taxon>Spermatophyta</taxon>
        <taxon>Magnoliopsida</taxon>
        <taxon>eudicotyledons</taxon>
        <taxon>Gunneridae</taxon>
        <taxon>Pentapetalae</taxon>
        <taxon>rosids</taxon>
        <taxon>malvids</taxon>
        <taxon>Brassicales</taxon>
        <taxon>Brassicaceae</taxon>
        <taxon>Brassiceae</taxon>
        <taxon>Brassica</taxon>
    </lineage>
</organism>
<dbReference type="PANTHER" id="PTHR31111:SF130">
    <property type="entry name" value="F-BOX ASSOCIATED UBIQUITINATION EFFECTOR FAMILY PROTEIN"/>
    <property type="match status" value="1"/>
</dbReference>
<dbReference type="Proteomes" id="UP000266723">
    <property type="component" value="Unassembled WGS sequence"/>
</dbReference>
<dbReference type="Pfam" id="PF00646">
    <property type="entry name" value="F-box"/>
    <property type="match status" value="1"/>
</dbReference>
<evidence type="ECO:0000313" key="2">
    <source>
        <dbReference type="EMBL" id="KAF3580076.1"/>
    </source>
</evidence>
<feature type="domain" description="F-box" evidence="1">
    <location>
        <begin position="10"/>
        <end position="50"/>
    </location>
</feature>
<accession>A0ABQ7DSN3</accession>
<dbReference type="Gene3D" id="1.20.1280.50">
    <property type="match status" value="1"/>
</dbReference>
<dbReference type="CDD" id="cd22157">
    <property type="entry name" value="F-box_AtFBW1-like"/>
    <property type="match status" value="1"/>
</dbReference>
<dbReference type="EMBL" id="QGKV02000649">
    <property type="protein sequence ID" value="KAF3580076.1"/>
    <property type="molecule type" value="Genomic_DNA"/>
</dbReference>
<keyword evidence="3" id="KW-1185">Reference proteome</keyword>
<proteinExistence type="predicted"/>
<evidence type="ECO:0000313" key="3">
    <source>
        <dbReference type="Proteomes" id="UP000266723"/>
    </source>
</evidence>
<protein>
    <recommendedName>
        <fullName evidence="1">F-box domain-containing protein</fullName>
    </recommendedName>
</protein>
<dbReference type="InterPro" id="IPR001810">
    <property type="entry name" value="F-box_dom"/>
</dbReference>
<dbReference type="InterPro" id="IPR013187">
    <property type="entry name" value="F-box-assoc_dom_typ3"/>
</dbReference>
<gene>
    <name evidence="2" type="ORF">DY000_02034121</name>
</gene>